<accession>B8HZR7</accession>
<evidence type="ECO:0008006" key="2">
    <source>
        <dbReference type="Google" id="ProtNLM"/>
    </source>
</evidence>
<evidence type="ECO:0000313" key="1">
    <source>
        <dbReference type="EMBL" id="ACL47915.1"/>
    </source>
</evidence>
<dbReference type="KEGG" id="cyn:Cyan7425_5292"/>
<proteinExistence type="predicted"/>
<sequence length="206" mass="22589">MAYSDFKTLNQVLTAFSLKLVNQFGLFSQVNVIEPSPKLSEQIAENFDLALAIDTEKARSELIVTPILLDIYRRFSPNLSLFSGVALSVDATQGLNGECDFILSASTNQLEVSTPVLTLVEAKNNDIKSGLGQCAAQLVGAQRFNESQQKNVPIYGAVTTGAAWRFMRLQSSQLEVDLTEYFVPPQISNVLGILCQPFLAEEKPKP</sequence>
<keyword evidence="1" id="KW-0614">Plasmid</keyword>
<dbReference type="HOGENOM" id="CLU_084165_1_0_3"/>
<dbReference type="AlphaFoldDB" id="B8HZR7"/>
<reference evidence="1" key="1">
    <citation type="submission" date="2009-01" db="EMBL/GenBank/DDBJ databases">
        <title>Complete sequence of plasmid3 Cyanothece sp. PCC 7425.</title>
        <authorList>
            <consortium name="US DOE Joint Genome Institute"/>
            <person name="Lucas S."/>
            <person name="Copeland A."/>
            <person name="Lapidus A."/>
            <person name="Glavina del Rio T."/>
            <person name="Dalin E."/>
            <person name="Tice H."/>
            <person name="Bruce D."/>
            <person name="Goodwin L."/>
            <person name="Pitluck S."/>
            <person name="Sims D."/>
            <person name="Meineke L."/>
            <person name="Brettin T."/>
            <person name="Detter J.C."/>
            <person name="Han C."/>
            <person name="Larimer F."/>
            <person name="Land M."/>
            <person name="Hauser L."/>
            <person name="Kyrpides N."/>
            <person name="Ovchinnikova G."/>
            <person name="Liberton M."/>
            <person name="Stoeckel J."/>
            <person name="Banerjee A."/>
            <person name="Singh A."/>
            <person name="Page L."/>
            <person name="Sato H."/>
            <person name="Zhao L."/>
            <person name="Sherman L."/>
            <person name="Pakrasi H."/>
            <person name="Richardson P."/>
        </authorList>
    </citation>
    <scope>NUCLEOTIDE SEQUENCE</scope>
    <source>
        <strain evidence="1">PCC 7425</strain>
        <plasmid evidence="1">pP742503</plasmid>
    </source>
</reference>
<dbReference type="EMBL" id="CP001347">
    <property type="protein sequence ID" value="ACL47915.1"/>
    <property type="molecule type" value="Genomic_DNA"/>
</dbReference>
<gene>
    <name evidence="1" type="ordered locus">Cyan7425_5292</name>
</gene>
<name>B8HZR7_CYAP4</name>
<geneLocation type="plasmid" evidence="1">
    <name>pP742503</name>
</geneLocation>
<protein>
    <recommendedName>
        <fullName evidence="2">Type I restriction enzyme R protein N-terminal domain-containing protein</fullName>
    </recommendedName>
</protein>
<dbReference type="OrthoDB" id="518124at2"/>
<organism evidence="1">
    <name type="scientific">Cyanothece sp. (strain PCC 7425 / ATCC 29141)</name>
    <dbReference type="NCBI Taxonomy" id="395961"/>
    <lineage>
        <taxon>Bacteria</taxon>
        <taxon>Bacillati</taxon>
        <taxon>Cyanobacteriota</taxon>
        <taxon>Cyanophyceae</taxon>
        <taxon>Gomontiellales</taxon>
        <taxon>Cyanothecaceae</taxon>
        <taxon>Cyanothece</taxon>
    </lineage>
</organism>